<dbReference type="InterPro" id="IPR051446">
    <property type="entry name" value="HTH_trans_reg/aminotransferase"/>
</dbReference>
<dbReference type="InterPro" id="IPR015421">
    <property type="entry name" value="PyrdxlP-dep_Trfase_major"/>
</dbReference>
<dbReference type="InterPro" id="IPR004839">
    <property type="entry name" value="Aminotransferase_I/II_large"/>
</dbReference>
<dbReference type="GO" id="GO:0030170">
    <property type="term" value="F:pyridoxal phosphate binding"/>
    <property type="evidence" value="ECO:0007669"/>
    <property type="project" value="InterPro"/>
</dbReference>
<dbReference type="InterPro" id="IPR015424">
    <property type="entry name" value="PyrdxlP-dep_Trfase"/>
</dbReference>
<dbReference type="EMBL" id="QHKM01000001">
    <property type="protein sequence ID" value="RAK70035.1"/>
    <property type="molecule type" value="Genomic_DNA"/>
</dbReference>
<dbReference type="AlphaFoldDB" id="A0A328BTN1"/>
<dbReference type="PANTHER" id="PTHR46577:SF1">
    <property type="entry name" value="HTH-TYPE TRANSCRIPTIONAL REGULATORY PROTEIN GABR"/>
    <property type="match status" value="1"/>
</dbReference>
<organism evidence="2 3">
    <name type="scientific">Hymenobacter edaphi</name>
    <dbReference type="NCBI Taxonomy" id="2211146"/>
    <lineage>
        <taxon>Bacteria</taxon>
        <taxon>Pseudomonadati</taxon>
        <taxon>Bacteroidota</taxon>
        <taxon>Cytophagia</taxon>
        <taxon>Cytophagales</taxon>
        <taxon>Hymenobacteraceae</taxon>
        <taxon>Hymenobacter</taxon>
    </lineage>
</organism>
<dbReference type="Proteomes" id="UP000248553">
    <property type="component" value="Unassembled WGS sequence"/>
</dbReference>
<keyword evidence="3" id="KW-1185">Reference proteome</keyword>
<feature type="domain" description="Aminotransferase class I/classII large" evidence="1">
    <location>
        <begin position="32"/>
        <end position="317"/>
    </location>
</feature>
<proteinExistence type="predicted"/>
<dbReference type="PANTHER" id="PTHR46577">
    <property type="entry name" value="HTH-TYPE TRANSCRIPTIONAL REGULATORY PROTEIN GABR"/>
    <property type="match status" value="1"/>
</dbReference>
<dbReference type="CDD" id="cd00609">
    <property type="entry name" value="AAT_like"/>
    <property type="match status" value="1"/>
</dbReference>
<name>A0A328BTN1_9BACT</name>
<protein>
    <recommendedName>
        <fullName evidence="1">Aminotransferase class I/classII large domain-containing protein</fullName>
    </recommendedName>
</protein>
<dbReference type="RefSeq" id="WP_111476769.1">
    <property type="nucleotide sequence ID" value="NZ_QHKM01000001.1"/>
</dbReference>
<evidence type="ECO:0000313" key="3">
    <source>
        <dbReference type="Proteomes" id="UP000248553"/>
    </source>
</evidence>
<accession>A0A328BTN1</accession>
<reference evidence="3" key="1">
    <citation type="submission" date="2018-05" db="EMBL/GenBank/DDBJ databases">
        <authorList>
            <person name="Nie L."/>
        </authorList>
    </citation>
    <scope>NUCLEOTIDE SEQUENCE [LARGE SCALE GENOMIC DNA]</scope>
    <source>
        <strain evidence="3">NL</strain>
    </source>
</reference>
<dbReference type="SUPFAM" id="SSF53383">
    <property type="entry name" value="PLP-dependent transferases"/>
    <property type="match status" value="1"/>
</dbReference>
<dbReference type="OrthoDB" id="9808770at2"/>
<sequence length="353" mass="38108">MIDLRYNYPVLPAHHELFRQALATLPSDEAYLLMEPPGHYAADRAVAAAWLTRPGYPIDPETVHLGCGGHHALVAILLAAQLAGRTVVVDAVAYNGFLLLARRFGVQLVACPLDADGMEPAALEHLCRQHRAAAVYLTPTVHNPLGLVMPLARRRELVEVARRADVLLIDDDAYGFLQPGAPPSFAHLAPERSFYIFSLAKAVAPGAKLSYIVAPPPWREELINAIRTLTGGSVMLLTRLLGAWAQNGLLAQLIAEKQQEARRRQALAAAALRGLPYQAQPTSFHLWLPLPATADVPTLERQLLARGVEVVTSAAYQLRPDPAHNGLRLALGNLADDALLTRGLALVADTVGG</sequence>
<dbReference type="Pfam" id="PF00155">
    <property type="entry name" value="Aminotran_1_2"/>
    <property type="match status" value="1"/>
</dbReference>
<evidence type="ECO:0000313" key="2">
    <source>
        <dbReference type="EMBL" id="RAK70035.1"/>
    </source>
</evidence>
<gene>
    <name evidence="2" type="ORF">DLM85_04065</name>
</gene>
<dbReference type="Gene3D" id="3.40.640.10">
    <property type="entry name" value="Type I PLP-dependent aspartate aminotransferase-like (Major domain)"/>
    <property type="match status" value="1"/>
</dbReference>
<evidence type="ECO:0000259" key="1">
    <source>
        <dbReference type="Pfam" id="PF00155"/>
    </source>
</evidence>
<comment type="caution">
    <text evidence="2">The sequence shown here is derived from an EMBL/GenBank/DDBJ whole genome shotgun (WGS) entry which is preliminary data.</text>
</comment>